<feature type="signal peptide" evidence="1">
    <location>
        <begin position="1"/>
        <end position="27"/>
    </location>
</feature>
<accession>A0ABQ9MYB2</accession>
<proteinExistence type="predicted"/>
<reference evidence="2" key="1">
    <citation type="journal article" date="2023" name="Plant Biotechnol. J.">
        <title>Chromosome-level wild Hevea brasiliensis genome provides new tools for genomic-assisted breeding and valuable loci to elevate rubber yield.</title>
        <authorList>
            <person name="Cheng H."/>
            <person name="Song X."/>
            <person name="Hu Y."/>
            <person name="Wu T."/>
            <person name="Yang Q."/>
            <person name="An Z."/>
            <person name="Feng S."/>
            <person name="Deng Z."/>
            <person name="Wu W."/>
            <person name="Zeng X."/>
            <person name="Tu M."/>
            <person name="Wang X."/>
            <person name="Huang H."/>
        </authorList>
    </citation>
    <scope>NUCLEOTIDE SEQUENCE</scope>
    <source>
        <strain evidence="2">MT/VB/25A 57/8</strain>
    </source>
</reference>
<sequence>MKIKCSITSIFLLLLLLVLPCISRARAGSEVTEPEIYEIDYRGPETHSSALPPPGGRSHGRPFIPGDQAAMAARNSKGNGENVRPLLFHSLFLKLETTPKSWSGNKRDSFSLILSDIGAVVVSNTHTTITNP</sequence>
<name>A0ABQ9MYB2_HEVBR</name>
<evidence type="ECO:0000313" key="3">
    <source>
        <dbReference type="Proteomes" id="UP001174677"/>
    </source>
</evidence>
<evidence type="ECO:0000256" key="1">
    <source>
        <dbReference type="SAM" id="SignalP"/>
    </source>
</evidence>
<keyword evidence="3" id="KW-1185">Reference proteome</keyword>
<gene>
    <name evidence="2" type="ORF">P3X46_004010</name>
</gene>
<dbReference type="EMBL" id="JARPOI010000003">
    <property type="protein sequence ID" value="KAJ9184266.1"/>
    <property type="molecule type" value="Genomic_DNA"/>
</dbReference>
<protein>
    <submittedName>
        <fullName evidence="2">Uncharacterized protein</fullName>
    </submittedName>
</protein>
<keyword evidence="1" id="KW-0732">Signal</keyword>
<dbReference type="Proteomes" id="UP001174677">
    <property type="component" value="Chromosome 3"/>
</dbReference>
<comment type="caution">
    <text evidence="2">The sequence shown here is derived from an EMBL/GenBank/DDBJ whole genome shotgun (WGS) entry which is preliminary data.</text>
</comment>
<organism evidence="2 3">
    <name type="scientific">Hevea brasiliensis</name>
    <name type="common">Para rubber tree</name>
    <name type="synonym">Siphonia brasiliensis</name>
    <dbReference type="NCBI Taxonomy" id="3981"/>
    <lineage>
        <taxon>Eukaryota</taxon>
        <taxon>Viridiplantae</taxon>
        <taxon>Streptophyta</taxon>
        <taxon>Embryophyta</taxon>
        <taxon>Tracheophyta</taxon>
        <taxon>Spermatophyta</taxon>
        <taxon>Magnoliopsida</taxon>
        <taxon>eudicotyledons</taxon>
        <taxon>Gunneridae</taxon>
        <taxon>Pentapetalae</taxon>
        <taxon>rosids</taxon>
        <taxon>fabids</taxon>
        <taxon>Malpighiales</taxon>
        <taxon>Euphorbiaceae</taxon>
        <taxon>Crotonoideae</taxon>
        <taxon>Micrandreae</taxon>
        <taxon>Hevea</taxon>
    </lineage>
</organism>
<feature type="chain" id="PRO_5046930777" evidence="1">
    <location>
        <begin position="28"/>
        <end position="132"/>
    </location>
</feature>
<evidence type="ECO:0000313" key="2">
    <source>
        <dbReference type="EMBL" id="KAJ9184266.1"/>
    </source>
</evidence>